<dbReference type="Pfam" id="PF00168">
    <property type="entry name" value="C2"/>
    <property type="match status" value="1"/>
</dbReference>
<dbReference type="InterPro" id="IPR011047">
    <property type="entry name" value="Quinoprotein_ADH-like_sf"/>
</dbReference>
<keyword evidence="2" id="KW-0677">Repeat</keyword>
<feature type="repeat" description="WD" evidence="3">
    <location>
        <begin position="1131"/>
        <end position="1172"/>
    </location>
</feature>
<dbReference type="InterPro" id="IPR020472">
    <property type="entry name" value="WD40_PAC1"/>
</dbReference>
<dbReference type="EMBL" id="JARJCW010000049">
    <property type="protein sequence ID" value="KAJ7203813.1"/>
    <property type="molecule type" value="Genomic_DNA"/>
</dbReference>
<feature type="repeat" description="WD" evidence="3">
    <location>
        <begin position="1260"/>
        <end position="1301"/>
    </location>
</feature>
<dbReference type="InterPro" id="IPR001680">
    <property type="entry name" value="WD40_rpt"/>
</dbReference>
<dbReference type="SUPFAM" id="SSF50978">
    <property type="entry name" value="WD40 repeat-like"/>
    <property type="match status" value="1"/>
</dbReference>
<dbReference type="SUPFAM" id="SSF50998">
    <property type="entry name" value="Quinoprotein alcohol dehydrogenase-like"/>
    <property type="match status" value="1"/>
</dbReference>
<feature type="repeat" description="WD" evidence="3">
    <location>
        <begin position="959"/>
        <end position="1000"/>
    </location>
</feature>
<protein>
    <submittedName>
        <fullName evidence="6">WD40 repeat-like protein</fullName>
    </submittedName>
</protein>
<feature type="repeat" description="WD" evidence="3">
    <location>
        <begin position="1045"/>
        <end position="1086"/>
    </location>
</feature>
<feature type="domain" description="C2" evidence="4">
    <location>
        <begin position="1"/>
        <end position="105"/>
    </location>
</feature>
<evidence type="ECO:0000256" key="3">
    <source>
        <dbReference type="PROSITE-ProRule" id="PRU00221"/>
    </source>
</evidence>
<feature type="domain" description="NACHT" evidence="5">
    <location>
        <begin position="387"/>
        <end position="535"/>
    </location>
</feature>
<evidence type="ECO:0000259" key="5">
    <source>
        <dbReference type="PROSITE" id="PS50837"/>
    </source>
</evidence>
<keyword evidence="1 3" id="KW-0853">WD repeat</keyword>
<feature type="repeat" description="WD" evidence="3">
    <location>
        <begin position="1346"/>
        <end position="1387"/>
    </location>
</feature>
<feature type="repeat" description="WD" evidence="3">
    <location>
        <begin position="1088"/>
        <end position="1129"/>
    </location>
</feature>
<feature type="repeat" description="WD" evidence="3">
    <location>
        <begin position="1002"/>
        <end position="1043"/>
    </location>
</feature>
<dbReference type="Pfam" id="PF00400">
    <property type="entry name" value="WD40"/>
    <property type="match status" value="15"/>
</dbReference>
<sequence length="1642" mass="177552">MALTLLGAADDIVWVPGLRDRGKPSNLYVEVYGNKDRILKTRVVKRNIKPTWNDSLDLTLPLPPSMILTFRLFHDALGPDVFIAKAETSVADLMEQSNSNEGVWLDMKAPKGEVRGRLSVSLNAFTGDKAIRQMSEDTSKLKLPSLVGDALDSVAAVEGFQSSGAKLVGDVSDSVAAVEGFQSSGAKLSGALNGILSALENIVKVGDELAKIHPYANAAWKVLTSVYKIVKNQQEADDKVVKVVEAMAALYSFAKEVDSVVKNSKLQEIVLCITMQTMECALLIQEYSGHGFLVARTSFLGTGQRIDQLAAELLKLKDDFDRGLAVQTTVVSAQILDKVEKLENSSILSHLRCASPRPSARRECLPGTRSKIIEDITELLTTPSEARIIWLSGVAGSGKSTVATSVSEYFRGLRRLGTFLCFTRNDMVGSDPTLVLHTIALGLAKAHPHIERAICMALSCDSNLVGAPIEKQFQELLLRPLESVKQHLIGPFIVIMDALDECADDSRNVLGNLIANSFTELPAAFRFFVTSRPDSDIMRVFRNKTAIQECSLDKATGSHNDISLYIRDRLATIQKAHPRLDPKWPGDKIQRQLISLSGNLFIWAATALDFVEGKKSFKPQTRLQTLLNTPFQTGGNLDQLYTLALRSDGDWDDKEFRESATAILATIALAKVPMTDSVMDSVLGLDDGTAAGVLEFLGSVIQWSSGQPARTLHASFGDFLVEPNHSGPNNPWFFDVATAKKTLASGCFTVLHKHLRFNICRLPDSHLLNSEVPGSPESHLSPALKYASRFWGSHLGDSGFDDNILVSLKSFLTRQFLFWLEVLSIRQEVPFTAGILQFAQKYALGRDNWIEMFLKDAQKFVSVFAPVIAQSAPHIYISAVPLAPRQSAVQAHYVSCFPRLLRYSVPDSWMSLQKILQGHNNSVWSVAFSPNSQRIVSGSRDHTMRIWDAATGAVIGEPLQGHNDSVWSVAFSPDSQRIVSGSADHTVRIWDAATGAAIGEPLQGHNQSVSSVAFSADGRHIVSGSEDHTVRIWDAATGAAIGEPLQGHNDSVSSVAFSPDSQRIVSGSDDHTVRIWDAATGAAIGEPLQGHNHWVSSVAFSLDGQRIVSGSADHTVRIWDAATGAAIGEPLQGHNNWVCSVAFSPDGQRIVSGSADHTVRIWDTATGAAIGEPLQGHSNWVFSVAFSPDGQRIISGSGDHTVRIWDAARDAAIGEPLQGHNDWVSSVAYSLDGQCIVSGSADHTVRIWDAATGAAIGEPLQGHNGSVWSVAFSPDSQRIVSGSADHTVRIWDTTTGAAIGEPLQGHNQSVRSVVFSPDSQRIVSGSQDHTVRIWDAATGAAIGEPLQGHNERLSSVAFSPDGQRIVSGSADHTVRIWDAATSAVIGEPLQGHNKMVSSVAFSPDGQRIVSGSMDHTVRIWDAATGAAICEPLQGHNDSVSSVAFSPDGQRIVSGSRDQTVRIWDAATGAAISEPLQGHNNSVSSVAFSPDGQRIVSGSGDQTVRIWDAATSAAIGEPLPGHNDSVRSVALSPDGQRIIFESDEMTIPNMSAVPGHSVFAHCQPHTLISSPLPHMPPGRFEDGWISSSSSRLMWIPHSLRDDFCMPWCHFVISPQGVKLLDLSSFVHGTEWVNCIDQRYRNIV</sequence>
<dbReference type="PROSITE" id="PS00678">
    <property type="entry name" value="WD_REPEATS_1"/>
    <property type="match status" value="11"/>
</dbReference>
<dbReference type="SMART" id="SM00320">
    <property type="entry name" value="WD40"/>
    <property type="match status" value="14"/>
</dbReference>
<evidence type="ECO:0000256" key="1">
    <source>
        <dbReference type="ARBA" id="ARBA00022574"/>
    </source>
</evidence>
<dbReference type="Gene3D" id="2.130.10.10">
    <property type="entry name" value="YVTN repeat-like/Quinoprotein amine dehydrogenase"/>
    <property type="match status" value="6"/>
</dbReference>
<dbReference type="SUPFAM" id="SSF49562">
    <property type="entry name" value="C2 domain (Calcium/lipid-binding domain, CaLB)"/>
    <property type="match status" value="1"/>
</dbReference>
<dbReference type="Pfam" id="PF24883">
    <property type="entry name" value="NPHP3_N"/>
    <property type="match status" value="1"/>
</dbReference>
<dbReference type="CDD" id="cd00200">
    <property type="entry name" value="WD40"/>
    <property type="match status" value="3"/>
</dbReference>
<evidence type="ECO:0000313" key="6">
    <source>
        <dbReference type="EMBL" id="KAJ7203813.1"/>
    </source>
</evidence>
<feature type="repeat" description="WD" evidence="3">
    <location>
        <begin position="1389"/>
        <end position="1430"/>
    </location>
</feature>
<dbReference type="PROSITE" id="PS50082">
    <property type="entry name" value="WD_REPEATS_2"/>
    <property type="match status" value="14"/>
</dbReference>
<dbReference type="Proteomes" id="UP001219525">
    <property type="component" value="Unassembled WGS sequence"/>
</dbReference>
<dbReference type="InterPro" id="IPR015943">
    <property type="entry name" value="WD40/YVTN_repeat-like_dom_sf"/>
</dbReference>
<keyword evidence="7" id="KW-1185">Reference proteome</keyword>
<dbReference type="InterPro" id="IPR056884">
    <property type="entry name" value="NPHP3-like_N"/>
</dbReference>
<proteinExistence type="predicted"/>
<dbReference type="PROSITE" id="PS50294">
    <property type="entry name" value="WD_REPEATS_REGION"/>
    <property type="match status" value="14"/>
</dbReference>
<feature type="repeat" description="WD" evidence="3">
    <location>
        <begin position="1432"/>
        <end position="1473"/>
    </location>
</feature>
<dbReference type="PROSITE" id="PS50004">
    <property type="entry name" value="C2"/>
    <property type="match status" value="1"/>
</dbReference>
<evidence type="ECO:0000256" key="2">
    <source>
        <dbReference type="ARBA" id="ARBA00022737"/>
    </source>
</evidence>
<gene>
    <name evidence="6" type="ORF">GGX14DRAFT_648003</name>
</gene>
<dbReference type="PROSITE" id="PS50837">
    <property type="entry name" value="NACHT"/>
    <property type="match status" value="1"/>
</dbReference>
<dbReference type="InterPro" id="IPR035892">
    <property type="entry name" value="C2_domain_sf"/>
</dbReference>
<evidence type="ECO:0000313" key="7">
    <source>
        <dbReference type="Proteomes" id="UP001219525"/>
    </source>
</evidence>
<feature type="repeat" description="WD" evidence="3">
    <location>
        <begin position="1303"/>
        <end position="1344"/>
    </location>
</feature>
<dbReference type="InterPro" id="IPR036322">
    <property type="entry name" value="WD40_repeat_dom_sf"/>
</dbReference>
<reference evidence="6" key="1">
    <citation type="submission" date="2023-03" db="EMBL/GenBank/DDBJ databases">
        <title>Massive genome expansion in bonnet fungi (Mycena s.s.) driven by repeated elements and novel gene families across ecological guilds.</title>
        <authorList>
            <consortium name="Lawrence Berkeley National Laboratory"/>
            <person name="Harder C.B."/>
            <person name="Miyauchi S."/>
            <person name="Viragh M."/>
            <person name="Kuo A."/>
            <person name="Thoen E."/>
            <person name="Andreopoulos B."/>
            <person name="Lu D."/>
            <person name="Skrede I."/>
            <person name="Drula E."/>
            <person name="Henrissat B."/>
            <person name="Morin E."/>
            <person name="Kohler A."/>
            <person name="Barry K."/>
            <person name="LaButti K."/>
            <person name="Morin E."/>
            <person name="Salamov A."/>
            <person name="Lipzen A."/>
            <person name="Mereny Z."/>
            <person name="Hegedus B."/>
            <person name="Baldrian P."/>
            <person name="Stursova M."/>
            <person name="Weitz H."/>
            <person name="Taylor A."/>
            <person name="Grigoriev I.V."/>
            <person name="Nagy L.G."/>
            <person name="Martin F."/>
            <person name="Kauserud H."/>
        </authorList>
    </citation>
    <scope>NUCLEOTIDE SEQUENCE</scope>
    <source>
        <strain evidence="6">9144</strain>
    </source>
</reference>
<feature type="repeat" description="WD" evidence="3">
    <location>
        <begin position="1217"/>
        <end position="1258"/>
    </location>
</feature>
<dbReference type="SUPFAM" id="SSF52540">
    <property type="entry name" value="P-loop containing nucleoside triphosphate hydrolases"/>
    <property type="match status" value="1"/>
</dbReference>
<dbReference type="PRINTS" id="PR00320">
    <property type="entry name" value="GPROTEINBRPT"/>
</dbReference>
<dbReference type="SUPFAM" id="SSF82171">
    <property type="entry name" value="DPP6 N-terminal domain-like"/>
    <property type="match status" value="1"/>
</dbReference>
<comment type="caution">
    <text evidence="6">The sequence shown here is derived from an EMBL/GenBank/DDBJ whole genome shotgun (WGS) entry which is preliminary data.</text>
</comment>
<name>A0AAD6Y9H9_9AGAR</name>
<feature type="repeat" description="WD" evidence="3">
    <location>
        <begin position="1475"/>
        <end position="1516"/>
    </location>
</feature>
<dbReference type="InterPro" id="IPR000008">
    <property type="entry name" value="C2_dom"/>
</dbReference>
<feature type="repeat" description="WD" evidence="3">
    <location>
        <begin position="916"/>
        <end position="957"/>
    </location>
</feature>
<dbReference type="InterPro" id="IPR027417">
    <property type="entry name" value="P-loop_NTPase"/>
</dbReference>
<accession>A0AAD6Y9H9</accession>
<dbReference type="Gene3D" id="3.40.50.300">
    <property type="entry name" value="P-loop containing nucleotide triphosphate hydrolases"/>
    <property type="match status" value="1"/>
</dbReference>
<organism evidence="6 7">
    <name type="scientific">Mycena pura</name>
    <dbReference type="NCBI Taxonomy" id="153505"/>
    <lineage>
        <taxon>Eukaryota</taxon>
        <taxon>Fungi</taxon>
        <taxon>Dikarya</taxon>
        <taxon>Basidiomycota</taxon>
        <taxon>Agaricomycotina</taxon>
        <taxon>Agaricomycetes</taxon>
        <taxon>Agaricomycetidae</taxon>
        <taxon>Agaricales</taxon>
        <taxon>Marasmiineae</taxon>
        <taxon>Mycenaceae</taxon>
        <taxon>Mycena</taxon>
    </lineage>
</organism>
<dbReference type="Gene3D" id="2.60.40.150">
    <property type="entry name" value="C2 domain"/>
    <property type="match status" value="1"/>
</dbReference>
<dbReference type="CDD" id="cd00030">
    <property type="entry name" value="C2"/>
    <property type="match status" value="1"/>
</dbReference>
<dbReference type="InterPro" id="IPR050349">
    <property type="entry name" value="WD_LIS1/nudF_dynein_reg"/>
</dbReference>
<evidence type="ECO:0000259" key="4">
    <source>
        <dbReference type="PROSITE" id="PS50004"/>
    </source>
</evidence>
<dbReference type="InterPro" id="IPR007111">
    <property type="entry name" value="NACHT_NTPase"/>
</dbReference>
<dbReference type="InterPro" id="IPR019775">
    <property type="entry name" value="WD40_repeat_CS"/>
</dbReference>
<dbReference type="SMART" id="SM00239">
    <property type="entry name" value="C2"/>
    <property type="match status" value="1"/>
</dbReference>
<dbReference type="PANTHER" id="PTHR44129">
    <property type="entry name" value="WD REPEAT-CONTAINING PROTEIN POP1"/>
    <property type="match status" value="1"/>
</dbReference>
<feature type="repeat" description="WD" evidence="3">
    <location>
        <begin position="1174"/>
        <end position="1215"/>
    </location>
</feature>